<feature type="domain" description="DnaA N-terminal" evidence="1">
    <location>
        <begin position="85"/>
        <end position="144"/>
    </location>
</feature>
<evidence type="ECO:0000313" key="2">
    <source>
        <dbReference type="EMBL" id="MFB5684980.1"/>
    </source>
</evidence>
<name>A0ABV5BGY7_9BACL</name>
<dbReference type="Pfam" id="PF11638">
    <property type="entry name" value="DnaA_N"/>
    <property type="match status" value="1"/>
</dbReference>
<organism evidence="2 3">
    <name type="scientific">Paenibacillus terreus</name>
    <dbReference type="NCBI Taxonomy" id="1387834"/>
    <lineage>
        <taxon>Bacteria</taxon>
        <taxon>Bacillati</taxon>
        <taxon>Bacillota</taxon>
        <taxon>Bacilli</taxon>
        <taxon>Bacillales</taxon>
        <taxon>Paenibacillaceae</taxon>
        <taxon>Paenibacillus</taxon>
    </lineage>
</organism>
<accession>A0ABV5BGY7</accession>
<proteinExistence type="predicted"/>
<comment type="caution">
    <text evidence="2">The sequence shown here is derived from an EMBL/GenBank/DDBJ whole genome shotgun (WGS) entry which is preliminary data.</text>
</comment>
<dbReference type="Proteomes" id="UP001580407">
    <property type="component" value="Unassembled WGS sequence"/>
</dbReference>
<dbReference type="InterPro" id="IPR024633">
    <property type="entry name" value="DnaA_N_dom"/>
</dbReference>
<keyword evidence="3" id="KW-1185">Reference proteome</keyword>
<dbReference type="RefSeq" id="WP_375528644.1">
    <property type="nucleotide sequence ID" value="NZ_JBHILM010000053.1"/>
</dbReference>
<dbReference type="Gene3D" id="3.30.300.180">
    <property type="match status" value="1"/>
</dbReference>
<dbReference type="InterPro" id="IPR038454">
    <property type="entry name" value="DnaA_N_sf"/>
</dbReference>
<reference evidence="2 3" key="1">
    <citation type="submission" date="2024-09" db="EMBL/GenBank/DDBJ databases">
        <authorList>
            <person name="Ruan L."/>
        </authorList>
    </citation>
    <scope>NUCLEOTIDE SEQUENCE [LARGE SCALE GENOMIC DNA]</scope>
    <source>
        <strain evidence="2 3">D33</strain>
    </source>
</reference>
<evidence type="ECO:0000313" key="3">
    <source>
        <dbReference type="Proteomes" id="UP001580407"/>
    </source>
</evidence>
<gene>
    <name evidence="2" type="ORF">ACE3NQ_29130</name>
</gene>
<dbReference type="EMBL" id="JBHILM010000053">
    <property type="protein sequence ID" value="MFB5684980.1"/>
    <property type="molecule type" value="Genomic_DNA"/>
</dbReference>
<protein>
    <submittedName>
        <fullName evidence="2">DnaA N-terminal domain-containing protein</fullName>
    </submittedName>
</protein>
<evidence type="ECO:0000259" key="1">
    <source>
        <dbReference type="Pfam" id="PF11638"/>
    </source>
</evidence>
<sequence length="165" mass="18896">MKDDQLNRIEEMLQTLITMVEEGSNILKRIDERMDRMLSVKSIETDSSIQDFTQKTQQDPPVPLNERAFILSETKEISGHHDAAEWWLQTLEIVKKTVEPVSFQTWFEKTSATFDGEMIVITCPTPFAQEWLYARYSNVILHAVELATGNPAIKIAFQSLESSST</sequence>